<keyword evidence="2" id="KW-0274">FAD</keyword>
<reference evidence="6 7" key="1">
    <citation type="journal article" date="2021" name="Environ. Microbiol.">
        <title>Gene family expansions and transcriptome signatures uncover fungal adaptations to wood decay.</title>
        <authorList>
            <person name="Hage H."/>
            <person name="Miyauchi S."/>
            <person name="Viragh M."/>
            <person name="Drula E."/>
            <person name="Min B."/>
            <person name="Chaduli D."/>
            <person name="Navarro D."/>
            <person name="Favel A."/>
            <person name="Norest M."/>
            <person name="Lesage-Meessen L."/>
            <person name="Balint B."/>
            <person name="Merenyi Z."/>
            <person name="de Eugenio L."/>
            <person name="Morin E."/>
            <person name="Martinez A.T."/>
            <person name="Baldrian P."/>
            <person name="Stursova M."/>
            <person name="Martinez M.J."/>
            <person name="Novotny C."/>
            <person name="Magnuson J.K."/>
            <person name="Spatafora J.W."/>
            <person name="Maurice S."/>
            <person name="Pangilinan J."/>
            <person name="Andreopoulos W."/>
            <person name="LaButti K."/>
            <person name="Hundley H."/>
            <person name="Na H."/>
            <person name="Kuo A."/>
            <person name="Barry K."/>
            <person name="Lipzen A."/>
            <person name="Henrissat B."/>
            <person name="Riley R."/>
            <person name="Ahrendt S."/>
            <person name="Nagy L.G."/>
            <person name="Grigoriev I.V."/>
            <person name="Martin F."/>
            <person name="Rosso M.N."/>
        </authorList>
    </citation>
    <scope>NUCLEOTIDE SEQUENCE [LARGE SCALE GENOMIC DNA]</scope>
    <source>
        <strain evidence="6 7">CIRM-BRFM 1785</strain>
    </source>
</reference>
<dbReference type="InterPro" id="IPR002938">
    <property type="entry name" value="FAD-bd"/>
</dbReference>
<feature type="domain" description="FAD-binding" evidence="5">
    <location>
        <begin position="9"/>
        <end position="378"/>
    </location>
</feature>
<dbReference type="SUPFAM" id="SSF51905">
    <property type="entry name" value="FAD/NAD(P)-binding domain"/>
    <property type="match status" value="1"/>
</dbReference>
<keyword evidence="4" id="KW-0472">Membrane</keyword>
<organism evidence="6 7">
    <name type="scientific">Rhodofomes roseus</name>
    <dbReference type="NCBI Taxonomy" id="34475"/>
    <lineage>
        <taxon>Eukaryota</taxon>
        <taxon>Fungi</taxon>
        <taxon>Dikarya</taxon>
        <taxon>Basidiomycota</taxon>
        <taxon>Agaricomycotina</taxon>
        <taxon>Agaricomycetes</taxon>
        <taxon>Polyporales</taxon>
        <taxon>Rhodofomes</taxon>
    </lineage>
</organism>
<dbReference type="PANTHER" id="PTHR43004:SF8">
    <property type="entry name" value="FAD-BINDING DOMAIN-CONTAINING PROTEIN-RELATED"/>
    <property type="match status" value="1"/>
</dbReference>
<sequence>MSSSSEIYSVAIIGGGPVGLCASILLSVRGKSHVLFERRPCTSIHPKACGINQRTTEIFRKLGIDETVYAVSGPPEVTGRTAWYTSLGPEGKEIASRYAWGAGPYAEEFSRYSPRKYVVLPQIRLEPILKQRAQELNPEALKYRAEVTDVRGSEADNYAVLQVRFDGKESEEDVRARFVICADGGRSFTDKLGVRWLGEKDIYNMVTAHFRSPLSKSHSDPRNFITWFSHPDLGGSMQTGFLYQIGPWPAGPEVEEEWVLVCMSGATHSERLDKEAAVKRIRDTLRLPDLPIEMLSLSPWNVNAIYAKRYRATKRVFLAGDAAYRIPPWGALGMNTGVQDVANLIWKLDLALQDEAKYGALLDSYDTERKPIGERVGRTSLHNLRSHSLVMDAALGMSADKTPAENWAALNAYFDGEGAASRHDGQLTENGELATEFYYPSTIPGHHVPHAWLRKAGEPEAHTIAVVDLIPLRQMLLLARRRGVGWEQLESALVHVEIAGEAGDVDWVDVDGKWARQCGVGEEGAVLVRPDGIVLVAWRGGWNDDFKDVAKWGRVLERVMYLAP</sequence>
<keyword evidence="3" id="KW-0560">Oxidoreductase</keyword>
<evidence type="ECO:0000313" key="7">
    <source>
        <dbReference type="Proteomes" id="UP000814176"/>
    </source>
</evidence>
<dbReference type="Gene3D" id="3.30.9.10">
    <property type="entry name" value="D-Amino Acid Oxidase, subunit A, domain 2"/>
    <property type="match status" value="1"/>
</dbReference>
<protein>
    <submittedName>
        <fullName evidence="6">FAD binding domain-containing protein</fullName>
    </submittedName>
</protein>
<evidence type="ECO:0000259" key="5">
    <source>
        <dbReference type="Pfam" id="PF01494"/>
    </source>
</evidence>
<evidence type="ECO:0000256" key="1">
    <source>
        <dbReference type="ARBA" id="ARBA00022630"/>
    </source>
</evidence>
<keyword evidence="4" id="KW-1133">Transmembrane helix</keyword>
<comment type="caution">
    <text evidence="6">The sequence shown here is derived from an EMBL/GenBank/DDBJ whole genome shotgun (WGS) entry which is preliminary data.</text>
</comment>
<dbReference type="PANTHER" id="PTHR43004">
    <property type="entry name" value="TRK SYSTEM POTASSIUM UPTAKE PROTEIN"/>
    <property type="match status" value="1"/>
</dbReference>
<keyword evidence="7" id="KW-1185">Reference proteome</keyword>
<dbReference type="Gene3D" id="3.50.50.60">
    <property type="entry name" value="FAD/NAD(P)-binding domain"/>
    <property type="match status" value="1"/>
</dbReference>
<accession>A0ABQ8KRQ6</accession>
<evidence type="ECO:0000256" key="3">
    <source>
        <dbReference type="ARBA" id="ARBA00023002"/>
    </source>
</evidence>
<keyword evidence="1" id="KW-0285">Flavoprotein</keyword>
<dbReference type="Pfam" id="PF01494">
    <property type="entry name" value="FAD_binding_3"/>
    <property type="match status" value="1"/>
</dbReference>
<gene>
    <name evidence="6" type="ORF">C8Q71DRAFT_736720</name>
</gene>
<dbReference type="InterPro" id="IPR050641">
    <property type="entry name" value="RIFMO-like"/>
</dbReference>
<dbReference type="Gene3D" id="3.40.30.120">
    <property type="match status" value="1"/>
</dbReference>
<evidence type="ECO:0000256" key="2">
    <source>
        <dbReference type="ARBA" id="ARBA00022827"/>
    </source>
</evidence>
<dbReference type="EMBL" id="JADCUA010000003">
    <property type="protein sequence ID" value="KAH9841397.1"/>
    <property type="molecule type" value="Genomic_DNA"/>
</dbReference>
<evidence type="ECO:0000313" key="6">
    <source>
        <dbReference type="EMBL" id="KAH9841397.1"/>
    </source>
</evidence>
<dbReference type="RefSeq" id="XP_047782696.1">
    <property type="nucleotide sequence ID" value="XM_047922570.1"/>
</dbReference>
<dbReference type="GeneID" id="72003302"/>
<feature type="transmembrane region" description="Helical" evidence="4">
    <location>
        <begin position="6"/>
        <end position="28"/>
    </location>
</feature>
<dbReference type="InterPro" id="IPR036188">
    <property type="entry name" value="FAD/NAD-bd_sf"/>
</dbReference>
<dbReference type="Proteomes" id="UP000814176">
    <property type="component" value="Unassembled WGS sequence"/>
</dbReference>
<keyword evidence="4" id="KW-0812">Transmembrane</keyword>
<proteinExistence type="predicted"/>
<evidence type="ECO:0000256" key="4">
    <source>
        <dbReference type="SAM" id="Phobius"/>
    </source>
</evidence>
<name>A0ABQ8KRQ6_9APHY</name>
<dbReference type="PRINTS" id="PR00420">
    <property type="entry name" value="RNGMNOXGNASE"/>
</dbReference>
<dbReference type="Pfam" id="PF21274">
    <property type="entry name" value="Rng_hyd_C"/>
    <property type="match status" value="1"/>
</dbReference>